<sequence length="406" mass="45482">MAVATRLTWMQEKKLRKSFLGKQLSLLYKATVQNFSVHSLLPKCCDQEHILIVVYTKDHVIGAYIHEGFQQQREVPITIFVLRETGISEFTRELHIPSALFPTYYCGNTFHICLKQKTVTIPSGTTEKLGLPQCNAISIEECEVFRIVARNYKPYGDLVQQIRILLLGPTGAGKSSFVNSVKSIFQGHVTHQALVGSKPSGITKKYRIYSIKDGKDGNLLPLTLCDSMGLGEEGEGLCMGDIISILKGHVPDGYQFNSIKPIAPGHSDYINNPSLKDRIHYVAFVLDANSVEDLSPEMITKIKHVQRVVIKCGVLLMALLTNVDSLDLVTETDLSYIYQCMPVKSKVDAVHRKLGFALNDILVVSNYSSERELDSVRDVLILSVLRQIMWATDDYLKDLPCDDMEI</sequence>
<organism evidence="3 4">
    <name type="scientific">Galemys pyrenaicus</name>
    <name type="common">Iberian desman</name>
    <name type="synonym">Pyrenean desman</name>
    <dbReference type="NCBI Taxonomy" id="202257"/>
    <lineage>
        <taxon>Eukaryota</taxon>
        <taxon>Metazoa</taxon>
        <taxon>Chordata</taxon>
        <taxon>Craniata</taxon>
        <taxon>Vertebrata</taxon>
        <taxon>Euteleostomi</taxon>
        <taxon>Mammalia</taxon>
        <taxon>Eutheria</taxon>
        <taxon>Laurasiatheria</taxon>
        <taxon>Eulipotyphla</taxon>
        <taxon>Talpidae</taxon>
        <taxon>Galemys</taxon>
    </lineage>
</organism>
<dbReference type="Pfam" id="PF07534">
    <property type="entry name" value="TLD"/>
    <property type="match status" value="1"/>
</dbReference>
<dbReference type="SUPFAM" id="SSF52540">
    <property type="entry name" value="P-loop containing nucleoside triphosphate hydrolases"/>
    <property type="match status" value="1"/>
</dbReference>
<dbReference type="InterPro" id="IPR027417">
    <property type="entry name" value="P-loop_NTPase"/>
</dbReference>
<protein>
    <submittedName>
        <fullName evidence="3">Interferon-induced protein 44</fullName>
    </submittedName>
</protein>
<dbReference type="Gene3D" id="3.40.50.300">
    <property type="entry name" value="P-loop containing nucleotide triphosphate hydrolases"/>
    <property type="match status" value="1"/>
</dbReference>
<dbReference type="PANTHER" id="PTHR14241:SF3">
    <property type="entry name" value="INTERFERON-INDUCED PROTEIN 44"/>
    <property type="match status" value="1"/>
</dbReference>
<dbReference type="EMBL" id="JAGFMF010012074">
    <property type="protein sequence ID" value="KAG8507928.1"/>
    <property type="molecule type" value="Genomic_DNA"/>
</dbReference>
<dbReference type="Proteomes" id="UP000700334">
    <property type="component" value="Unassembled WGS sequence"/>
</dbReference>
<dbReference type="InterPro" id="IPR006571">
    <property type="entry name" value="TLDc_dom"/>
</dbReference>
<evidence type="ECO:0000313" key="4">
    <source>
        <dbReference type="Proteomes" id="UP000700334"/>
    </source>
</evidence>
<dbReference type="OrthoDB" id="25620at2759"/>
<gene>
    <name evidence="3" type="ORF">J0S82_007527</name>
</gene>
<comment type="similarity">
    <text evidence="1">Belongs to the IFI44 family.</text>
</comment>
<dbReference type="GO" id="GO:0006955">
    <property type="term" value="P:immune response"/>
    <property type="evidence" value="ECO:0007669"/>
    <property type="project" value="TreeGrafter"/>
</dbReference>
<keyword evidence="4" id="KW-1185">Reference proteome</keyword>
<evidence type="ECO:0000256" key="1">
    <source>
        <dbReference type="ARBA" id="ARBA00009243"/>
    </source>
</evidence>
<reference evidence="3" key="1">
    <citation type="journal article" date="2021" name="Evol. Appl.">
        <title>The genome of the Pyrenean desman and the effects of bottlenecks and inbreeding on the genomic landscape of an endangered species.</title>
        <authorList>
            <person name="Escoda L."/>
            <person name="Castresana J."/>
        </authorList>
    </citation>
    <scope>NUCLEOTIDE SEQUENCE</scope>
    <source>
        <strain evidence="3">IBE-C5619</strain>
    </source>
</reference>
<name>A0A8J5ZUQ3_GALPY</name>
<evidence type="ECO:0000313" key="3">
    <source>
        <dbReference type="EMBL" id="KAG8507928.1"/>
    </source>
</evidence>
<comment type="caution">
    <text evidence="3">The sequence shown here is derived from an EMBL/GenBank/DDBJ whole genome shotgun (WGS) entry which is preliminary data.</text>
</comment>
<dbReference type="CDD" id="cd00882">
    <property type="entry name" value="Ras_like_GTPase"/>
    <property type="match status" value="1"/>
</dbReference>
<proteinExistence type="inferred from homology"/>
<feature type="domain" description="TLDc" evidence="2">
    <location>
        <begin position="16"/>
        <end position="73"/>
    </location>
</feature>
<dbReference type="AlphaFoldDB" id="A0A8J5ZUQ3"/>
<accession>A0A8J5ZUQ3</accession>
<evidence type="ECO:0000259" key="2">
    <source>
        <dbReference type="Pfam" id="PF07534"/>
    </source>
</evidence>
<dbReference type="PANTHER" id="PTHR14241">
    <property type="entry name" value="INTERFERON-INDUCED PROTEIN 44"/>
    <property type="match status" value="1"/>
</dbReference>